<protein>
    <submittedName>
        <fullName evidence="2">Uncharacterized protein</fullName>
    </submittedName>
</protein>
<feature type="region of interest" description="Disordered" evidence="1">
    <location>
        <begin position="1"/>
        <end position="22"/>
    </location>
</feature>
<evidence type="ECO:0000256" key="1">
    <source>
        <dbReference type="SAM" id="MobiDB-lite"/>
    </source>
</evidence>
<evidence type="ECO:0000313" key="2">
    <source>
        <dbReference type="EMBL" id="JAH68383.1"/>
    </source>
</evidence>
<feature type="compositionally biased region" description="Polar residues" evidence="1">
    <location>
        <begin position="12"/>
        <end position="22"/>
    </location>
</feature>
<reference evidence="2" key="2">
    <citation type="journal article" date="2015" name="Fish Shellfish Immunol.">
        <title>Early steps in the European eel (Anguilla anguilla)-Vibrio vulnificus interaction in the gills: Role of the RtxA13 toxin.</title>
        <authorList>
            <person name="Callol A."/>
            <person name="Pajuelo D."/>
            <person name="Ebbesson L."/>
            <person name="Teles M."/>
            <person name="MacKenzie S."/>
            <person name="Amaro C."/>
        </authorList>
    </citation>
    <scope>NUCLEOTIDE SEQUENCE</scope>
</reference>
<reference evidence="2" key="1">
    <citation type="submission" date="2014-11" db="EMBL/GenBank/DDBJ databases">
        <authorList>
            <person name="Amaro Gonzalez C."/>
        </authorList>
    </citation>
    <scope>NUCLEOTIDE SEQUENCE</scope>
</reference>
<proteinExistence type="predicted"/>
<dbReference type="EMBL" id="GBXM01040194">
    <property type="protein sequence ID" value="JAH68383.1"/>
    <property type="molecule type" value="Transcribed_RNA"/>
</dbReference>
<dbReference type="AlphaFoldDB" id="A0A0E9UTV3"/>
<sequence length="22" mass="2336">MKCAKQVLPGNSCCSRSIGQPQ</sequence>
<accession>A0A0E9UTV3</accession>
<organism evidence="2">
    <name type="scientific">Anguilla anguilla</name>
    <name type="common">European freshwater eel</name>
    <name type="synonym">Muraena anguilla</name>
    <dbReference type="NCBI Taxonomy" id="7936"/>
    <lineage>
        <taxon>Eukaryota</taxon>
        <taxon>Metazoa</taxon>
        <taxon>Chordata</taxon>
        <taxon>Craniata</taxon>
        <taxon>Vertebrata</taxon>
        <taxon>Euteleostomi</taxon>
        <taxon>Actinopterygii</taxon>
        <taxon>Neopterygii</taxon>
        <taxon>Teleostei</taxon>
        <taxon>Anguilliformes</taxon>
        <taxon>Anguillidae</taxon>
        <taxon>Anguilla</taxon>
    </lineage>
</organism>
<name>A0A0E9UTV3_ANGAN</name>